<evidence type="ECO:0000256" key="1">
    <source>
        <dbReference type="RuleBase" id="RU367018"/>
    </source>
</evidence>
<name>A0A444ZQQ4_ARAHY</name>
<evidence type="ECO:0000313" key="3">
    <source>
        <dbReference type="EMBL" id="RYR16478.1"/>
    </source>
</evidence>
<keyword evidence="1" id="KW-0863">Zinc-finger</keyword>
<keyword evidence="1" id="KW-0862">Zinc</keyword>
<sequence>MGKPESGRAKLTNHLWQPLAATVGFIEKDVRNYITREVRNIFEEDDANEFGKYLVRMKEKNQNFFFELNLEGDHCIKHAFWADARSRAAFDYFGDVVSFDTTYNTNRYNLVVGSFVGVNHHGHSTLLGCALMKNEDIQSFKWLFECWLRCMGGKAPKDAFDKNWNDFLTKYGLGVNKWLSELYEDRHIWILVYLDHHFWAWRRSTQRSESMHSFFNKFITRNSSLRQLVKQYDNFLASREQAEREFDAADFHTVISCATKSAIEAQFQRVYTHEKFREVQAQFRDKVNCITRSMHSTLGFTTYEVIEQSREILCRHSLSVLSFERVDNVAPKYILERWSKNIKRRYTHIKSSQDEPLLEPKIKRFDELVFRSHNICEFASKSEELTRILHQAFDKVIAEMEEYQGKRKGKSLLTHEEATLSNVNDLQSPPRVKTRGRPKNRLGSNLEKKISNAMKKKKKTVPSELNLLDFGSSIHSSSTLYNTPDMNYPRVDCRGFSFY</sequence>
<dbReference type="PANTHER" id="PTHR31669">
    <property type="entry name" value="PROTEIN FAR1-RELATED SEQUENCE 10-RELATED"/>
    <property type="match status" value="1"/>
</dbReference>
<evidence type="ECO:0000259" key="2">
    <source>
        <dbReference type="Pfam" id="PF10551"/>
    </source>
</evidence>
<comment type="function">
    <text evidence="1">Putative transcription activator involved in regulating light control of development.</text>
</comment>
<dbReference type="Proteomes" id="UP000289738">
    <property type="component" value="Chromosome B04"/>
</dbReference>
<comment type="subcellular location">
    <subcellularLocation>
        <location evidence="1">Nucleus</location>
    </subcellularLocation>
</comment>
<dbReference type="GO" id="GO:0005634">
    <property type="term" value="C:nucleus"/>
    <property type="evidence" value="ECO:0007669"/>
    <property type="project" value="UniProtKB-SubCell"/>
</dbReference>
<keyword evidence="1" id="KW-0539">Nucleus</keyword>
<dbReference type="Pfam" id="PF10551">
    <property type="entry name" value="MULE"/>
    <property type="match status" value="1"/>
</dbReference>
<dbReference type="PANTHER" id="PTHR31669:SF283">
    <property type="entry name" value="PROTEIN FAR1-RELATED SEQUENCE"/>
    <property type="match status" value="1"/>
</dbReference>
<feature type="domain" description="MULE transposase" evidence="2">
    <location>
        <begin position="96"/>
        <end position="157"/>
    </location>
</feature>
<dbReference type="InterPro" id="IPR018289">
    <property type="entry name" value="MULE_transposase_dom"/>
</dbReference>
<keyword evidence="1" id="KW-0479">Metal-binding</keyword>
<proteinExistence type="inferred from homology"/>
<reference evidence="3 4" key="1">
    <citation type="submission" date="2019-01" db="EMBL/GenBank/DDBJ databases">
        <title>Sequencing of cultivated peanut Arachis hypogaea provides insights into genome evolution and oil improvement.</title>
        <authorList>
            <person name="Chen X."/>
        </authorList>
    </citation>
    <scope>NUCLEOTIDE SEQUENCE [LARGE SCALE GENOMIC DNA]</scope>
    <source>
        <strain evidence="4">cv. Fuhuasheng</strain>
        <tissue evidence="3">Leaves</tissue>
    </source>
</reference>
<dbReference type="GO" id="GO:0006355">
    <property type="term" value="P:regulation of DNA-templated transcription"/>
    <property type="evidence" value="ECO:0007669"/>
    <property type="project" value="UniProtKB-UniRule"/>
</dbReference>
<dbReference type="STRING" id="3818.A0A444ZQQ4"/>
<protein>
    <recommendedName>
        <fullName evidence="1">Protein FAR1-RELATED SEQUENCE</fullName>
    </recommendedName>
</protein>
<organism evidence="3 4">
    <name type="scientific">Arachis hypogaea</name>
    <name type="common">Peanut</name>
    <dbReference type="NCBI Taxonomy" id="3818"/>
    <lineage>
        <taxon>Eukaryota</taxon>
        <taxon>Viridiplantae</taxon>
        <taxon>Streptophyta</taxon>
        <taxon>Embryophyta</taxon>
        <taxon>Tracheophyta</taxon>
        <taxon>Spermatophyta</taxon>
        <taxon>Magnoliopsida</taxon>
        <taxon>eudicotyledons</taxon>
        <taxon>Gunneridae</taxon>
        <taxon>Pentapetalae</taxon>
        <taxon>rosids</taxon>
        <taxon>fabids</taxon>
        <taxon>Fabales</taxon>
        <taxon>Fabaceae</taxon>
        <taxon>Papilionoideae</taxon>
        <taxon>50 kb inversion clade</taxon>
        <taxon>dalbergioids sensu lato</taxon>
        <taxon>Dalbergieae</taxon>
        <taxon>Pterocarpus clade</taxon>
        <taxon>Arachis</taxon>
    </lineage>
</organism>
<accession>A0A444ZQQ4</accession>
<dbReference type="GO" id="GO:0008270">
    <property type="term" value="F:zinc ion binding"/>
    <property type="evidence" value="ECO:0007669"/>
    <property type="project" value="UniProtKB-UniRule"/>
</dbReference>
<comment type="similarity">
    <text evidence="1">Belongs to the FHY3/FAR1 family.</text>
</comment>
<comment type="caution">
    <text evidence="3">The sequence shown here is derived from an EMBL/GenBank/DDBJ whole genome shotgun (WGS) entry which is preliminary data.</text>
</comment>
<dbReference type="EMBL" id="SDMP01000014">
    <property type="protein sequence ID" value="RYR16478.1"/>
    <property type="molecule type" value="Genomic_DNA"/>
</dbReference>
<evidence type="ECO:0000313" key="4">
    <source>
        <dbReference type="Proteomes" id="UP000289738"/>
    </source>
</evidence>
<dbReference type="AlphaFoldDB" id="A0A444ZQQ4"/>
<dbReference type="InterPro" id="IPR031052">
    <property type="entry name" value="FHY3/FAR1"/>
</dbReference>
<keyword evidence="4" id="KW-1185">Reference proteome</keyword>
<gene>
    <name evidence="3" type="ORF">Ahy_B04g073507</name>
</gene>